<dbReference type="InterPro" id="IPR035897">
    <property type="entry name" value="Toll_tir_struct_dom_sf"/>
</dbReference>
<feature type="domain" description="TIR" evidence="1">
    <location>
        <begin position="151"/>
        <end position="287"/>
    </location>
</feature>
<keyword evidence="3" id="KW-1185">Reference proteome</keyword>
<dbReference type="EMBL" id="CP071504">
    <property type="protein sequence ID" value="QSX30658.1"/>
    <property type="molecule type" value="Genomic_DNA"/>
</dbReference>
<dbReference type="Gene3D" id="3.40.50.10140">
    <property type="entry name" value="Toll/interleukin-1 receptor homology (TIR) domain"/>
    <property type="match status" value="1"/>
</dbReference>
<dbReference type="InterPro" id="IPR000157">
    <property type="entry name" value="TIR_dom"/>
</dbReference>
<dbReference type="RefSeq" id="WP_207325463.1">
    <property type="nucleotide sequence ID" value="NZ_CP071504.1"/>
</dbReference>
<dbReference type="Proteomes" id="UP000663281">
    <property type="component" value="Chromosome"/>
</dbReference>
<dbReference type="GO" id="GO:0007165">
    <property type="term" value="P:signal transduction"/>
    <property type="evidence" value="ECO:0007669"/>
    <property type="project" value="InterPro"/>
</dbReference>
<evidence type="ECO:0000259" key="1">
    <source>
        <dbReference type="PROSITE" id="PS50104"/>
    </source>
</evidence>
<dbReference type="AlphaFoldDB" id="A0A974XNS5"/>
<reference evidence="2 3" key="1">
    <citation type="submission" date="2021-03" db="EMBL/GenBank/DDBJ databases">
        <title>Novel species identification of genus Shewanella.</title>
        <authorList>
            <person name="Liu G."/>
            <person name="Zhang Q."/>
        </authorList>
    </citation>
    <scope>NUCLEOTIDE SEQUENCE [LARGE SCALE GENOMIC DNA]</scope>
    <source>
        <strain evidence="2 3">FJAT-53726</strain>
    </source>
</reference>
<dbReference type="KEGG" id="scyp:JYB88_03065"/>
<proteinExistence type="predicted"/>
<sequence length="301" mass="34542">MKILLIYPVGKYKNPYSIDDKEYDFDSTYSLIKSNLLHDNPDISIDTLTELVLSNSYNESLKKSDYDVYLCDTTTYNGNYLYIAGLLDGLNKPVIFCSYIDHPPLPVTMGKLSLYYSESTLNNEFRESLNKVVSNFLINKSNSIQYEFKKQASKAFISYSHVDFEYLNRLMVHLKPLEVHNLIDIWQDTRLKAGDRWSEEISNALDNATIAILLISADFLASDFIVNNELPSILKKAQVNGTKILPVIVSPCRFLREKEMCQFHAINDPNIPLSLLSINEREVYYDKLASEIEKSLNLTKT</sequence>
<keyword evidence="2" id="KW-0675">Receptor</keyword>
<organism evidence="2 3">
    <name type="scientific">Shewanella cyperi</name>
    <dbReference type="NCBI Taxonomy" id="2814292"/>
    <lineage>
        <taxon>Bacteria</taxon>
        <taxon>Pseudomonadati</taxon>
        <taxon>Pseudomonadota</taxon>
        <taxon>Gammaproteobacteria</taxon>
        <taxon>Alteromonadales</taxon>
        <taxon>Shewanellaceae</taxon>
        <taxon>Shewanella</taxon>
    </lineage>
</organism>
<dbReference type="SUPFAM" id="SSF52200">
    <property type="entry name" value="Toll/Interleukin receptor TIR domain"/>
    <property type="match status" value="1"/>
</dbReference>
<name>A0A974XNS5_9GAMM</name>
<protein>
    <submittedName>
        <fullName evidence="2">Toll/interleukin-1 receptor domain-containing protein</fullName>
    </submittedName>
</protein>
<evidence type="ECO:0000313" key="3">
    <source>
        <dbReference type="Proteomes" id="UP000663281"/>
    </source>
</evidence>
<evidence type="ECO:0000313" key="2">
    <source>
        <dbReference type="EMBL" id="QSX30658.1"/>
    </source>
</evidence>
<gene>
    <name evidence="2" type="ORF">JYB88_03065</name>
</gene>
<dbReference type="Pfam" id="PF13676">
    <property type="entry name" value="TIR_2"/>
    <property type="match status" value="1"/>
</dbReference>
<dbReference type="PROSITE" id="PS50104">
    <property type="entry name" value="TIR"/>
    <property type="match status" value="1"/>
</dbReference>
<accession>A0A974XNS5</accession>